<evidence type="ECO:0000313" key="5">
    <source>
        <dbReference type="Proteomes" id="UP001321018"/>
    </source>
</evidence>
<accession>A0AAP3E2G5</accession>
<dbReference type="InterPro" id="IPR006680">
    <property type="entry name" value="Amidohydro-rel"/>
</dbReference>
<dbReference type="Pfam" id="PF04909">
    <property type="entry name" value="Amidohydro_2"/>
    <property type="match status" value="1"/>
</dbReference>
<dbReference type="InterPro" id="IPR032465">
    <property type="entry name" value="ACMSD"/>
</dbReference>
<feature type="region of interest" description="Disordered" evidence="2">
    <location>
        <begin position="1"/>
        <end position="21"/>
    </location>
</feature>
<reference evidence="4" key="1">
    <citation type="submission" date="2022-09" db="EMBL/GenBank/DDBJ databases">
        <title>Enrichment on poylsaccharides allowed isolation of novel metabolic and taxonomic groups of Haloarchaea.</title>
        <authorList>
            <person name="Sorokin D.Y."/>
            <person name="Elcheninov A.G."/>
            <person name="Khizhniak T.V."/>
            <person name="Kolganova T.V."/>
            <person name="Kublanov I.V."/>
        </authorList>
    </citation>
    <scope>NUCLEOTIDE SEQUENCE</scope>
    <source>
        <strain evidence="4">AArc-xg1-1</strain>
    </source>
</reference>
<comment type="caution">
    <text evidence="4">The sequence shown here is derived from an EMBL/GenBank/DDBJ whole genome shotgun (WGS) entry which is preliminary data.</text>
</comment>
<dbReference type="AlphaFoldDB" id="A0AAP3E2G5"/>
<name>A0AAP3E2G5_9EURY</name>
<dbReference type="GO" id="GO:0016787">
    <property type="term" value="F:hydrolase activity"/>
    <property type="evidence" value="ECO:0007669"/>
    <property type="project" value="InterPro"/>
</dbReference>
<keyword evidence="1" id="KW-0456">Lyase</keyword>
<evidence type="ECO:0000259" key="3">
    <source>
        <dbReference type="Pfam" id="PF04909"/>
    </source>
</evidence>
<evidence type="ECO:0000256" key="2">
    <source>
        <dbReference type="SAM" id="MobiDB-lite"/>
    </source>
</evidence>
<evidence type="ECO:0000313" key="4">
    <source>
        <dbReference type="EMBL" id="MCU4742583.1"/>
    </source>
</evidence>
<dbReference type="PANTHER" id="PTHR21240:SF19">
    <property type="entry name" value="CATALYTIC_ HYDROLASE"/>
    <property type="match status" value="1"/>
</dbReference>
<organism evidence="4 5">
    <name type="scientific">Natronoglomus mannanivorans</name>
    <dbReference type="NCBI Taxonomy" id="2979990"/>
    <lineage>
        <taxon>Archaea</taxon>
        <taxon>Methanobacteriati</taxon>
        <taxon>Methanobacteriota</taxon>
        <taxon>Stenosarchaea group</taxon>
        <taxon>Halobacteria</taxon>
        <taxon>Halobacteriales</taxon>
        <taxon>Natrialbaceae</taxon>
        <taxon>Natronoglomus</taxon>
    </lineage>
</organism>
<dbReference type="Gene3D" id="3.20.20.140">
    <property type="entry name" value="Metal-dependent hydrolases"/>
    <property type="match status" value="1"/>
</dbReference>
<dbReference type="SUPFAM" id="SSF51556">
    <property type="entry name" value="Metallo-dependent hydrolases"/>
    <property type="match status" value="1"/>
</dbReference>
<dbReference type="Proteomes" id="UP001321018">
    <property type="component" value="Unassembled WGS sequence"/>
</dbReference>
<protein>
    <submittedName>
        <fullName evidence="4">Amidohydrolase</fullName>
    </submittedName>
</protein>
<dbReference type="EMBL" id="JAOPKA010000009">
    <property type="protein sequence ID" value="MCU4742583.1"/>
    <property type="molecule type" value="Genomic_DNA"/>
</dbReference>
<dbReference type="RefSeq" id="WP_338004407.1">
    <property type="nucleotide sequence ID" value="NZ_JAOPKA010000009.1"/>
</dbReference>
<gene>
    <name evidence="4" type="ORF">OB960_14385</name>
</gene>
<proteinExistence type="predicted"/>
<evidence type="ECO:0000256" key="1">
    <source>
        <dbReference type="ARBA" id="ARBA00023239"/>
    </source>
</evidence>
<dbReference type="InterPro" id="IPR032466">
    <property type="entry name" value="Metal_Hydrolase"/>
</dbReference>
<dbReference type="GO" id="GO:0016831">
    <property type="term" value="F:carboxy-lyase activity"/>
    <property type="evidence" value="ECO:0007669"/>
    <property type="project" value="InterPro"/>
</dbReference>
<feature type="domain" description="Amidohydrolase-related" evidence="3">
    <location>
        <begin position="4"/>
        <end position="279"/>
    </location>
</feature>
<dbReference type="PANTHER" id="PTHR21240">
    <property type="entry name" value="2-AMINO-3-CARBOXYLMUCONATE-6-SEMIALDEHYDE DECARBOXYLASE"/>
    <property type="match status" value="1"/>
</dbReference>
<sequence length="290" mass="33098">MVLDTHTHAWGPPTSDHPWTNGPLVENSVDSFSVETVYRGEKLLEDMDAIGVDEAVVVGYPICDWTDNWYTEQVASEFEDLYGIVMLDQFADGAADELRRSMAVDGVLGFRLGAICPYDRMWETFDPDVSWLRDAIDETEFWDAARETDAVVQILIHHDQLEQAIELVETYPDLTYAFDHFGHADPTVPPEESAFGRFADLAAYDDVAVKVSEIPHMSDEEFPYTDMHDHVRWFVDTFGRERVVWGSDFPNVSDVASYEESLTWLEHVDGLSETDREWITDRAFRDLAGL</sequence>